<dbReference type="STRING" id="1754192.A0A1Y1XD84"/>
<dbReference type="Proteomes" id="UP000193944">
    <property type="component" value="Unassembled WGS sequence"/>
</dbReference>
<evidence type="ECO:0000256" key="4">
    <source>
        <dbReference type="RuleBase" id="RU363090"/>
    </source>
</evidence>
<reference evidence="5 6" key="1">
    <citation type="submission" date="2016-08" db="EMBL/GenBank/DDBJ databases">
        <title>A Parts List for Fungal Cellulosomes Revealed by Comparative Genomics.</title>
        <authorList>
            <consortium name="DOE Joint Genome Institute"/>
            <person name="Haitjema C.H."/>
            <person name="Gilmore S.P."/>
            <person name="Henske J.K."/>
            <person name="Solomon K.V."/>
            <person name="De Groot R."/>
            <person name="Kuo A."/>
            <person name="Mondo S.J."/>
            <person name="Salamov A.A."/>
            <person name="Labutti K."/>
            <person name="Zhao Z."/>
            <person name="Chiniquy J."/>
            <person name="Barry K."/>
            <person name="Brewer H.M."/>
            <person name="Purvine S.O."/>
            <person name="Wright A.T."/>
            <person name="Boxma B."/>
            <person name="Van Alen T."/>
            <person name="Hackstein J.H."/>
            <person name="Baker S.E."/>
            <person name="Grigoriev I.V."/>
            <person name="O'Malley M.A."/>
        </authorList>
    </citation>
    <scope>NUCLEOTIDE SEQUENCE [LARGE SCALE GENOMIC DNA]</scope>
    <source>
        <strain evidence="5 6">S4</strain>
    </source>
</reference>
<evidence type="ECO:0000313" key="5">
    <source>
        <dbReference type="EMBL" id="ORX83677.1"/>
    </source>
</evidence>
<keyword evidence="6" id="KW-1185">Reference proteome</keyword>
<dbReference type="EC" id="2.7.-.-" evidence="4"/>
<sequence length="337" mass="39237">MEVIHPDTQIFDGQVAGHGNILQLPNDTLVKVSSQTEIDFYKIVEEKNIPIKKFMPKCYNFDPYFEEVKEKYLPKEDNKIYINMENLLSSFKNPTVMDLKLGTRLYDDNASEEKKQRMILNAASTTSLKTGLKICGLRITDKSDKTVMKFDKKYGRALNENNLANGVLRFLLNFSEEGYKNVTVNNLEEEMDQEIFNIKPSKYTLGFLQEILNKTYQLKETIMESPVRIYGCSLCIIYETINVEEEIKKFEKSQSLKNKIINSNESINTNDIDSDNHDDYNSSKNDQYHYQYPYSYYLIDFAHANLVDPELGEDPSMMKGIDRLISILEKYIYEKGY</sequence>
<gene>
    <name evidence="5" type="ORF">BCR32DRAFT_277842</name>
</gene>
<name>A0A1Y1XD84_9FUNG</name>
<dbReference type="InterPro" id="IPR038286">
    <property type="entry name" value="IPK_sf"/>
</dbReference>
<dbReference type="InterPro" id="IPR005522">
    <property type="entry name" value="IPK"/>
</dbReference>
<dbReference type="GO" id="GO:0008440">
    <property type="term" value="F:inositol-1,4,5-trisphosphate 3-kinase activity"/>
    <property type="evidence" value="ECO:0007669"/>
    <property type="project" value="TreeGrafter"/>
</dbReference>
<dbReference type="GO" id="GO:0005634">
    <property type="term" value="C:nucleus"/>
    <property type="evidence" value="ECO:0007669"/>
    <property type="project" value="TreeGrafter"/>
</dbReference>
<dbReference type="PANTHER" id="PTHR12400:SF103">
    <property type="entry name" value="INOSITOL POLYPHOSPHATE MULTIKINASE"/>
    <property type="match status" value="1"/>
</dbReference>
<evidence type="ECO:0000313" key="6">
    <source>
        <dbReference type="Proteomes" id="UP000193944"/>
    </source>
</evidence>
<dbReference type="GO" id="GO:0005737">
    <property type="term" value="C:cytoplasm"/>
    <property type="evidence" value="ECO:0007669"/>
    <property type="project" value="TreeGrafter"/>
</dbReference>
<dbReference type="Gene3D" id="3.30.470.160">
    <property type="entry name" value="Inositol polyphosphate kinase"/>
    <property type="match status" value="1"/>
</dbReference>
<evidence type="ECO:0000256" key="3">
    <source>
        <dbReference type="ARBA" id="ARBA00022777"/>
    </source>
</evidence>
<dbReference type="SUPFAM" id="SSF56104">
    <property type="entry name" value="SAICAR synthase-like"/>
    <property type="match status" value="1"/>
</dbReference>
<organism evidence="5 6">
    <name type="scientific">Anaeromyces robustus</name>
    <dbReference type="NCBI Taxonomy" id="1754192"/>
    <lineage>
        <taxon>Eukaryota</taxon>
        <taxon>Fungi</taxon>
        <taxon>Fungi incertae sedis</taxon>
        <taxon>Chytridiomycota</taxon>
        <taxon>Chytridiomycota incertae sedis</taxon>
        <taxon>Neocallimastigomycetes</taxon>
        <taxon>Neocallimastigales</taxon>
        <taxon>Neocallimastigaceae</taxon>
        <taxon>Anaeromyces</taxon>
    </lineage>
</organism>
<dbReference type="Pfam" id="PF03770">
    <property type="entry name" value="IPK"/>
    <property type="match status" value="1"/>
</dbReference>
<evidence type="ECO:0000256" key="1">
    <source>
        <dbReference type="ARBA" id="ARBA00007374"/>
    </source>
</evidence>
<keyword evidence="2 4" id="KW-0808">Transferase</keyword>
<reference evidence="5 6" key="2">
    <citation type="submission" date="2016-08" db="EMBL/GenBank/DDBJ databases">
        <title>Pervasive Adenine N6-methylation of Active Genes in Fungi.</title>
        <authorList>
            <consortium name="DOE Joint Genome Institute"/>
            <person name="Mondo S.J."/>
            <person name="Dannebaum R.O."/>
            <person name="Kuo R.C."/>
            <person name="Labutti K."/>
            <person name="Haridas S."/>
            <person name="Kuo A."/>
            <person name="Salamov A."/>
            <person name="Ahrendt S.R."/>
            <person name="Lipzen A."/>
            <person name="Sullivan W."/>
            <person name="Andreopoulos W.B."/>
            <person name="Clum A."/>
            <person name="Lindquist E."/>
            <person name="Daum C."/>
            <person name="Ramamoorthy G.K."/>
            <person name="Gryganskyi A."/>
            <person name="Culley D."/>
            <person name="Magnuson J.K."/>
            <person name="James T.Y."/>
            <person name="O'Malley M.A."/>
            <person name="Stajich J.E."/>
            <person name="Spatafora J.W."/>
            <person name="Visel A."/>
            <person name="Grigoriev I.V."/>
        </authorList>
    </citation>
    <scope>NUCLEOTIDE SEQUENCE [LARGE SCALE GENOMIC DNA]</scope>
    <source>
        <strain evidence="5 6">S4</strain>
    </source>
</reference>
<dbReference type="AlphaFoldDB" id="A0A1Y1XD84"/>
<dbReference type="GO" id="GO:0046854">
    <property type="term" value="P:phosphatidylinositol phosphate biosynthetic process"/>
    <property type="evidence" value="ECO:0007669"/>
    <property type="project" value="TreeGrafter"/>
</dbReference>
<dbReference type="EMBL" id="MCFG01000068">
    <property type="protein sequence ID" value="ORX83677.1"/>
    <property type="molecule type" value="Genomic_DNA"/>
</dbReference>
<dbReference type="GO" id="GO:0032958">
    <property type="term" value="P:inositol phosphate biosynthetic process"/>
    <property type="evidence" value="ECO:0007669"/>
    <property type="project" value="InterPro"/>
</dbReference>
<proteinExistence type="inferred from homology"/>
<dbReference type="GO" id="GO:0000824">
    <property type="term" value="F:inositol-1,4,5,6-tetrakisphosphate 3-kinase activity"/>
    <property type="evidence" value="ECO:0007669"/>
    <property type="project" value="TreeGrafter"/>
</dbReference>
<comment type="similarity">
    <text evidence="1 4">Belongs to the inositol phosphokinase (IPK) family.</text>
</comment>
<dbReference type="PANTHER" id="PTHR12400">
    <property type="entry name" value="INOSITOL POLYPHOSPHATE KINASE"/>
    <property type="match status" value="1"/>
</dbReference>
<protein>
    <recommendedName>
        <fullName evidence="4">Kinase</fullName>
        <ecNumber evidence="4">2.7.-.-</ecNumber>
    </recommendedName>
</protein>
<dbReference type="OrthoDB" id="338650at2759"/>
<keyword evidence="3 4" id="KW-0418">Kinase</keyword>
<comment type="caution">
    <text evidence="5">The sequence shown here is derived from an EMBL/GenBank/DDBJ whole genome shotgun (WGS) entry which is preliminary data.</text>
</comment>
<accession>A0A1Y1XD84</accession>
<evidence type="ECO:0000256" key="2">
    <source>
        <dbReference type="ARBA" id="ARBA00022679"/>
    </source>
</evidence>